<dbReference type="InterPro" id="IPR001041">
    <property type="entry name" value="2Fe-2S_ferredoxin-type"/>
</dbReference>
<dbReference type="OrthoDB" id="5390at2759"/>
<dbReference type="InterPro" id="IPR011037">
    <property type="entry name" value="Pyrv_Knase-like_insert_dom_sf"/>
</dbReference>
<protein>
    <submittedName>
        <fullName evidence="6">Protein YiiM</fullName>
    </submittedName>
</protein>
<evidence type="ECO:0000259" key="4">
    <source>
        <dbReference type="PROSITE" id="PS51340"/>
    </source>
</evidence>
<dbReference type="InterPro" id="IPR017938">
    <property type="entry name" value="Riboflavin_synthase-like_b-brl"/>
</dbReference>
<dbReference type="GO" id="GO:0030151">
    <property type="term" value="F:molybdenum ion binding"/>
    <property type="evidence" value="ECO:0007669"/>
    <property type="project" value="InterPro"/>
</dbReference>
<dbReference type="CDD" id="cd00207">
    <property type="entry name" value="fer2"/>
    <property type="match status" value="1"/>
</dbReference>
<feature type="domain" description="2Fe-2S ferredoxin-type" evidence="3">
    <location>
        <begin position="454"/>
        <end position="541"/>
    </location>
</feature>
<dbReference type="InterPro" id="IPR017927">
    <property type="entry name" value="FAD-bd_FR_type"/>
</dbReference>
<gene>
    <name evidence="6" type="ORF">HII31_04584</name>
</gene>
<dbReference type="InterPro" id="IPR005302">
    <property type="entry name" value="MoCF_Sase_C"/>
</dbReference>
<evidence type="ECO:0000313" key="7">
    <source>
        <dbReference type="Proteomes" id="UP000660729"/>
    </source>
</evidence>
<dbReference type="SUPFAM" id="SSF52343">
    <property type="entry name" value="Ferredoxin reductase-like, C-terminal NADP-linked domain"/>
    <property type="match status" value="1"/>
</dbReference>
<evidence type="ECO:0000256" key="2">
    <source>
        <dbReference type="ARBA" id="ARBA00023014"/>
    </source>
</evidence>
<dbReference type="AlphaFoldDB" id="A0A8H6RNI5"/>
<feature type="domain" description="MOSC" evidence="4">
    <location>
        <begin position="54"/>
        <end position="191"/>
    </location>
</feature>
<dbReference type="SUPFAM" id="SSF50800">
    <property type="entry name" value="PK beta-barrel domain-like"/>
    <property type="match status" value="1"/>
</dbReference>
<dbReference type="GO" id="GO:0051537">
    <property type="term" value="F:2 iron, 2 sulfur cluster binding"/>
    <property type="evidence" value="ECO:0007669"/>
    <property type="project" value="UniProtKB-KW"/>
</dbReference>
<dbReference type="GO" id="GO:0030170">
    <property type="term" value="F:pyridoxal phosphate binding"/>
    <property type="evidence" value="ECO:0007669"/>
    <property type="project" value="InterPro"/>
</dbReference>
<dbReference type="PROSITE" id="PS00197">
    <property type="entry name" value="2FE2S_FER_1"/>
    <property type="match status" value="1"/>
</dbReference>
<dbReference type="Gene3D" id="2.40.33.20">
    <property type="entry name" value="PK beta-barrel domain-like"/>
    <property type="match status" value="1"/>
</dbReference>
<dbReference type="InterPro" id="IPR036010">
    <property type="entry name" value="2Fe-2S_ferredoxin-like_sf"/>
</dbReference>
<dbReference type="InterPro" id="IPR012675">
    <property type="entry name" value="Beta-grasp_dom_sf"/>
</dbReference>
<evidence type="ECO:0000313" key="6">
    <source>
        <dbReference type="EMBL" id="KAF7194063.1"/>
    </source>
</evidence>
<dbReference type="PANTHER" id="PTHR30212:SF2">
    <property type="entry name" value="PROTEIN YIIM"/>
    <property type="match status" value="1"/>
</dbReference>
<dbReference type="InterPro" id="IPR052353">
    <property type="entry name" value="Benzoxazolinone_Detox_Enz"/>
</dbReference>
<dbReference type="Pfam" id="PF00111">
    <property type="entry name" value="Fer2"/>
    <property type="match status" value="1"/>
</dbReference>
<dbReference type="SUPFAM" id="SSF54292">
    <property type="entry name" value="2Fe-2S ferredoxin-like"/>
    <property type="match status" value="1"/>
</dbReference>
<keyword evidence="1" id="KW-0408">Iron</keyword>
<sequence length="541" mass="60078">MGSYGGPIVVQNNLAKQSVYELESAPRPAPGILLQIRTGKVGRLGHTKSAIAKREITGPIFVGSTGLIEDEHVYHDHGGIERAVHGYNPNHYADWRSEEPPNPALFDLGGFGENLSATNLDEENVCIGDLYRIGENVVLQVSEPRNPCYKLNIRFEWPRALKRIQSTGRVGWLFRVLQTGYIKRGDSIVLIDRPHPRWSVMNVQRVIAGKSVPLPLLEECSDLEVLTDKFRNRARKRLEGAPRSYTLVEVKVITSRVKQFTFALRDPLKLKNAEFEPFAFAQIRFGPDLCMSRSYSIVFGNLQKFTLGVALDDESRGGSKFLHADLKLGDEIEMLPGANPRAAEDEKTCLEKERSRIASWLLVASAPEQAAFLDMLPTDRTTVYAKTLGERLDITKVIAAKAHNGRFDTKVYCCGPSNLMEACRQHLAEAEHPEHMSHFEDFGNAPSGNLGDPFEVEVHEPDEGRKETLQVPSEKSLLQVLNEAGFDVMYSCQSGGCGACKVTVCAGEVKHRSTVLTAKEKPTNLQACVDRGIGKIKIEID</sequence>
<evidence type="ECO:0000256" key="1">
    <source>
        <dbReference type="ARBA" id="ARBA00022714"/>
    </source>
</evidence>
<dbReference type="PROSITE" id="PS51085">
    <property type="entry name" value="2FE2S_FER_2"/>
    <property type="match status" value="1"/>
</dbReference>
<dbReference type="SUPFAM" id="SSF63380">
    <property type="entry name" value="Riboflavin synthase domain-like"/>
    <property type="match status" value="1"/>
</dbReference>
<dbReference type="Gene3D" id="3.40.50.80">
    <property type="entry name" value="Nucleotide-binding domain of ferredoxin-NADP reductase (FNR) module"/>
    <property type="match status" value="1"/>
</dbReference>
<dbReference type="EMBL" id="JABCIY010000066">
    <property type="protein sequence ID" value="KAF7194063.1"/>
    <property type="molecule type" value="Genomic_DNA"/>
</dbReference>
<dbReference type="PANTHER" id="PTHR30212">
    <property type="entry name" value="PROTEIN YIIM"/>
    <property type="match status" value="1"/>
</dbReference>
<evidence type="ECO:0000259" key="5">
    <source>
        <dbReference type="PROSITE" id="PS51384"/>
    </source>
</evidence>
<dbReference type="PROSITE" id="PS51384">
    <property type="entry name" value="FAD_FR"/>
    <property type="match status" value="1"/>
</dbReference>
<dbReference type="InterPro" id="IPR039261">
    <property type="entry name" value="FNR_nucleotide-bd"/>
</dbReference>
<keyword evidence="1" id="KW-0001">2Fe-2S</keyword>
<evidence type="ECO:0000259" key="3">
    <source>
        <dbReference type="PROSITE" id="PS51085"/>
    </source>
</evidence>
<accession>A0A8H6RNI5</accession>
<reference evidence="6" key="1">
    <citation type="submission" date="2020-04" db="EMBL/GenBank/DDBJ databases">
        <title>Draft genome resource of the tomato pathogen Pseudocercospora fuligena.</title>
        <authorList>
            <person name="Zaccaron A."/>
        </authorList>
    </citation>
    <scope>NUCLEOTIDE SEQUENCE</scope>
    <source>
        <strain evidence="6">PF001</strain>
    </source>
</reference>
<dbReference type="Proteomes" id="UP000660729">
    <property type="component" value="Unassembled WGS sequence"/>
</dbReference>
<organism evidence="6 7">
    <name type="scientific">Pseudocercospora fuligena</name>
    <dbReference type="NCBI Taxonomy" id="685502"/>
    <lineage>
        <taxon>Eukaryota</taxon>
        <taxon>Fungi</taxon>
        <taxon>Dikarya</taxon>
        <taxon>Ascomycota</taxon>
        <taxon>Pezizomycotina</taxon>
        <taxon>Dothideomycetes</taxon>
        <taxon>Dothideomycetidae</taxon>
        <taxon>Mycosphaerellales</taxon>
        <taxon>Mycosphaerellaceae</taxon>
        <taxon>Pseudocercospora</taxon>
    </lineage>
</organism>
<keyword evidence="7" id="KW-1185">Reference proteome</keyword>
<dbReference type="Gene3D" id="3.10.20.30">
    <property type="match status" value="1"/>
</dbReference>
<keyword evidence="2" id="KW-0411">Iron-sulfur</keyword>
<keyword evidence="1" id="KW-0479">Metal-binding</keyword>
<dbReference type="Pfam" id="PF03473">
    <property type="entry name" value="MOSC"/>
    <property type="match status" value="1"/>
</dbReference>
<proteinExistence type="predicted"/>
<dbReference type="InterPro" id="IPR006058">
    <property type="entry name" value="2Fe2S_fd_BS"/>
</dbReference>
<dbReference type="GO" id="GO:0016491">
    <property type="term" value="F:oxidoreductase activity"/>
    <property type="evidence" value="ECO:0007669"/>
    <property type="project" value="InterPro"/>
</dbReference>
<comment type="caution">
    <text evidence="6">The sequence shown here is derived from an EMBL/GenBank/DDBJ whole genome shotgun (WGS) entry which is preliminary data.</text>
</comment>
<name>A0A8H6RNI5_9PEZI</name>
<dbReference type="Gene3D" id="2.40.30.10">
    <property type="entry name" value="Translation factors"/>
    <property type="match status" value="1"/>
</dbReference>
<dbReference type="PROSITE" id="PS51340">
    <property type="entry name" value="MOSC"/>
    <property type="match status" value="1"/>
</dbReference>
<feature type="domain" description="FAD-binding FR-type" evidence="5">
    <location>
        <begin position="240"/>
        <end position="345"/>
    </location>
</feature>